<dbReference type="OrthoDB" id="7545740at2"/>
<dbReference type="InterPro" id="IPR027304">
    <property type="entry name" value="Trigger_fact/SurA_dom_sf"/>
</dbReference>
<dbReference type="InterPro" id="IPR014274">
    <property type="entry name" value="PPIase_EpsD"/>
</dbReference>
<keyword evidence="3" id="KW-1185">Reference proteome</keyword>
<gene>
    <name evidence="2" type="primary">epsD</name>
    <name evidence="2" type="ORF">EWE75_18080</name>
</gene>
<dbReference type="Pfam" id="PF13145">
    <property type="entry name" value="Rotamase_2"/>
    <property type="match status" value="1"/>
</dbReference>
<dbReference type="NCBIfam" id="TIGR02925">
    <property type="entry name" value="cis_trans_EpsD"/>
    <property type="match status" value="1"/>
</dbReference>
<protein>
    <submittedName>
        <fullName evidence="2">Peptidyl-prolyl cis-trans isomerase, EpsD family</fullName>
        <ecNumber evidence="2">5.2.1.8</ecNumber>
    </submittedName>
</protein>
<dbReference type="InterPro" id="IPR000297">
    <property type="entry name" value="PPIase_PpiC"/>
</dbReference>
<evidence type="ECO:0000259" key="1">
    <source>
        <dbReference type="Pfam" id="PF13145"/>
    </source>
</evidence>
<name>A0A4Q6Y072_9SPHN</name>
<dbReference type="AlphaFoldDB" id="A0A4Q6Y072"/>
<comment type="caution">
    <text evidence="2">The sequence shown here is derived from an EMBL/GenBank/DDBJ whole genome shotgun (WGS) entry which is preliminary data.</text>
</comment>
<sequence length="298" mass="32620">MFEDGIVCRVSRRVQVAMKIAAMLGVATSLAGCGATKTPGQLIVKGDKFEVTLQEYDQVLRQMPPVMKESVAPMRRILLQHLIDEKLLAEAAVSAGMDDDPETSQAVAAAKRAILAQAYLRNLTGKLPKADPREIETYYKTHPALFSNRRRFLIEEYVLTSNIPDIRSYTDAFDHGDFNALSAMISNKIPFLQPAVVARFSDELPENRDGALEKLTPGSNIVYQSPGQVHLGRIQSITVEPVPLEAATGRIEQSLAADRAADIAQATVKTLRKSRNVEILNANLKQAVAEVSPKAPQS</sequence>
<keyword evidence="2" id="KW-0413">Isomerase</keyword>
<dbReference type="GO" id="GO:0003755">
    <property type="term" value="F:peptidyl-prolyl cis-trans isomerase activity"/>
    <property type="evidence" value="ECO:0007669"/>
    <property type="project" value="UniProtKB-EC"/>
</dbReference>
<dbReference type="EMBL" id="SGIS01000033">
    <property type="protein sequence ID" value="RZF63014.1"/>
    <property type="molecule type" value="Genomic_DNA"/>
</dbReference>
<accession>A0A4Q6Y072</accession>
<dbReference type="EC" id="5.2.1.8" evidence="2"/>
<reference evidence="2 3" key="1">
    <citation type="submission" date="2019-02" db="EMBL/GenBank/DDBJ databases">
        <authorList>
            <person name="Li Y."/>
        </authorList>
    </citation>
    <scope>NUCLEOTIDE SEQUENCE [LARGE SCALE GENOMIC DNA]</scope>
    <source>
        <strain evidence="2 3">3-7</strain>
    </source>
</reference>
<feature type="domain" description="PpiC" evidence="1">
    <location>
        <begin position="131"/>
        <end position="247"/>
    </location>
</feature>
<proteinExistence type="predicted"/>
<dbReference type="Proteomes" id="UP000292085">
    <property type="component" value="Unassembled WGS sequence"/>
</dbReference>
<organism evidence="2 3">
    <name type="scientific">Sphingomonas populi</name>
    <dbReference type="NCBI Taxonomy" id="2484750"/>
    <lineage>
        <taxon>Bacteria</taxon>
        <taxon>Pseudomonadati</taxon>
        <taxon>Pseudomonadota</taxon>
        <taxon>Alphaproteobacteria</taxon>
        <taxon>Sphingomonadales</taxon>
        <taxon>Sphingomonadaceae</taxon>
        <taxon>Sphingomonas</taxon>
    </lineage>
</organism>
<evidence type="ECO:0000313" key="2">
    <source>
        <dbReference type="EMBL" id="RZF63014.1"/>
    </source>
</evidence>
<evidence type="ECO:0000313" key="3">
    <source>
        <dbReference type="Proteomes" id="UP000292085"/>
    </source>
</evidence>
<dbReference type="SUPFAM" id="SSF109998">
    <property type="entry name" value="Triger factor/SurA peptide-binding domain-like"/>
    <property type="match status" value="1"/>
</dbReference>